<accession>A0ABY4Q4C9</accession>
<feature type="region of interest" description="Disordered" evidence="1">
    <location>
        <begin position="1"/>
        <end position="22"/>
    </location>
</feature>
<keyword evidence="2" id="KW-0812">Transmembrane</keyword>
<protein>
    <recommendedName>
        <fullName evidence="5">PH domain-containing protein</fullName>
    </recommendedName>
</protein>
<dbReference type="RefSeq" id="WP_249591355.1">
    <property type="nucleotide sequence ID" value="NZ_BAAAQL010000035.1"/>
</dbReference>
<evidence type="ECO:0000313" key="4">
    <source>
        <dbReference type="Proteomes" id="UP000829992"/>
    </source>
</evidence>
<evidence type="ECO:0008006" key="5">
    <source>
        <dbReference type="Google" id="ProtNLM"/>
    </source>
</evidence>
<reference evidence="3 4" key="1">
    <citation type="submission" date="2022-05" db="EMBL/GenBank/DDBJ databases">
        <authorList>
            <person name="Zhou X."/>
            <person name="Li K."/>
            <person name="Man Y."/>
        </authorList>
    </citation>
    <scope>NUCLEOTIDE SEQUENCE [LARGE SCALE GENOMIC DNA]</scope>
    <source>
        <strain evidence="3 4">MS405</strain>
    </source>
</reference>
<proteinExistence type="predicted"/>
<feature type="compositionally biased region" description="Basic residues" evidence="1">
    <location>
        <begin position="1"/>
        <end position="10"/>
    </location>
</feature>
<feature type="transmembrane region" description="Helical" evidence="2">
    <location>
        <begin position="61"/>
        <end position="82"/>
    </location>
</feature>
<dbReference type="Proteomes" id="UP000829992">
    <property type="component" value="Chromosome"/>
</dbReference>
<keyword evidence="4" id="KW-1185">Reference proteome</keyword>
<keyword evidence="2" id="KW-1133">Transmembrane helix</keyword>
<evidence type="ECO:0000313" key="3">
    <source>
        <dbReference type="EMBL" id="UQT60021.1"/>
    </source>
</evidence>
<name>A0ABY4Q4C9_9ACTN</name>
<evidence type="ECO:0000256" key="1">
    <source>
        <dbReference type="SAM" id="MobiDB-lite"/>
    </source>
</evidence>
<dbReference type="EMBL" id="CP097289">
    <property type="protein sequence ID" value="UQT60021.1"/>
    <property type="molecule type" value="Genomic_DNA"/>
</dbReference>
<organism evidence="3 4">
    <name type="scientific">Streptomyces durmitorensis</name>
    <dbReference type="NCBI Taxonomy" id="319947"/>
    <lineage>
        <taxon>Bacteria</taxon>
        <taxon>Bacillati</taxon>
        <taxon>Actinomycetota</taxon>
        <taxon>Actinomycetes</taxon>
        <taxon>Kitasatosporales</taxon>
        <taxon>Streptomycetaceae</taxon>
        <taxon>Streptomyces</taxon>
    </lineage>
</organism>
<gene>
    <name evidence="3" type="ORF">M4V62_35955</name>
</gene>
<evidence type="ECO:0000256" key="2">
    <source>
        <dbReference type="SAM" id="Phobius"/>
    </source>
</evidence>
<keyword evidence="2" id="KW-0472">Membrane</keyword>
<sequence>MARRTTRPARRTPGAPPERVPWTHDSAWAGDARSAAACSLLLLGLLLALDAAVGRLTGWRALLWLGLGVLLFAVLTPPRVAARDRTLVSRGPLRVRSVRLDQLIAVRRSDGISPRLTLRDAAGGEVVLDPEVLVVNPELWHLVSDGARASVARGSLLCGATALRRLSERIDRDTAEGVFRASGLE</sequence>